<dbReference type="InterPro" id="IPR011059">
    <property type="entry name" value="Metal-dep_hydrolase_composite"/>
</dbReference>
<dbReference type="AlphaFoldDB" id="A0A0B7G089"/>
<evidence type="ECO:0000313" key="3">
    <source>
        <dbReference type="Proteomes" id="UP000059188"/>
    </source>
</evidence>
<keyword evidence="3" id="KW-1185">Reference proteome</keyword>
<dbReference type="GO" id="GO:0016810">
    <property type="term" value="F:hydrolase activity, acting on carbon-nitrogen (but not peptide) bonds"/>
    <property type="evidence" value="ECO:0007669"/>
    <property type="project" value="InterPro"/>
</dbReference>
<organism evidence="2 3">
    <name type="scientific">Thanatephorus cucumeris (strain AG1-IB / isolate 7/3/14)</name>
    <name type="common">Lettuce bottom rot fungus</name>
    <name type="synonym">Rhizoctonia solani</name>
    <dbReference type="NCBI Taxonomy" id="1108050"/>
    <lineage>
        <taxon>Eukaryota</taxon>
        <taxon>Fungi</taxon>
        <taxon>Dikarya</taxon>
        <taxon>Basidiomycota</taxon>
        <taxon>Agaricomycotina</taxon>
        <taxon>Agaricomycetes</taxon>
        <taxon>Cantharellales</taxon>
        <taxon>Ceratobasidiaceae</taxon>
        <taxon>Rhizoctonia</taxon>
        <taxon>Rhizoctonia solani AG-1</taxon>
    </lineage>
</organism>
<dbReference type="OrthoDB" id="5595695at2759"/>
<reference evidence="2 3" key="1">
    <citation type="submission" date="2014-11" db="EMBL/GenBank/DDBJ databases">
        <authorList>
            <person name="Wibberg Daniel"/>
        </authorList>
    </citation>
    <scope>NUCLEOTIDE SEQUENCE [LARGE SCALE GENOMIC DNA]</scope>
    <source>
        <strain evidence="2">Rhizoctonia solani AG1-IB 7/3/14</strain>
    </source>
</reference>
<dbReference type="Proteomes" id="UP000059188">
    <property type="component" value="Unassembled WGS sequence"/>
</dbReference>
<evidence type="ECO:0000259" key="1">
    <source>
        <dbReference type="Pfam" id="PF01979"/>
    </source>
</evidence>
<accession>A0A0B7G089</accession>
<dbReference type="SUPFAM" id="SSF51338">
    <property type="entry name" value="Composite domain of metallo-dependent hydrolases"/>
    <property type="match status" value="1"/>
</dbReference>
<evidence type="ECO:0000313" key="2">
    <source>
        <dbReference type="EMBL" id="CEL61923.1"/>
    </source>
</evidence>
<feature type="domain" description="Amidohydrolase-related" evidence="1">
    <location>
        <begin position="62"/>
        <end position="375"/>
    </location>
</feature>
<dbReference type="InterPro" id="IPR032466">
    <property type="entry name" value="Metal_Hydrolase"/>
</dbReference>
<dbReference type="Gene3D" id="2.30.40.10">
    <property type="entry name" value="Urease, subunit C, domain 1"/>
    <property type="match status" value="2"/>
</dbReference>
<dbReference type="PANTHER" id="PTHR43135">
    <property type="entry name" value="ALPHA-D-RIBOSE 1-METHYLPHOSPHONATE 5-TRIPHOSPHATE DIPHOSPHATASE"/>
    <property type="match status" value="1"/>
</dbReference>
<dbReference type="STRING" id="1108050.A0A0B7G089"/>
<name>A0A0B7G089_THACB</name>
<dbReference type="SUPFAM" id="SSF51556">
    <property type="entry name" value="Metallo-dependent hydrolases"/>
    <property type="match status" value="1"/>
</dbReference>
<dbReference type="PANTHER" id="PTHR43135:SF3">
    <property type="entry name" value="ALPHA-D-RIBOSE 1-METHYLPHOSPHONATE 5-TRIPHOSPHATE DIPHOSPHATASE"/>
    <property type="match status" value="1"/>
</dbReference>
<dbReference type="Pfam" id="PF01979">
    <property type="entry name" value="Amidohydro_1"/>
    <property type="match status" value="1"/>
</dbReference>
<dbReference type="InterPro" id="IPR006680">
    <property type="entry name" value="Amidohydro-rel"/>
</dbReference>
<dbReference type="InterPro" id="IPR051781">
    <property type="entry name" value="Metallo-dep_Hydrolase"/>
</dbReference>
<proteinExistence type="predicted"/>
<sequence>MSSLARILTDNYFDSVRAEFVKDNSFITIDKTNGLILGVSKASDTSDPPPADVEVIDLRGLTVMPGFVDTHVHFFLHPYAEASWSDQVTRESVTERTIRAVNHAKATLLAGFTTVRDLGTEGAGDADIGLRKCISSPVSIIPGPRYFCASRAIVTTGSYGPKTQLHPNAQSVDGVSGAQVADGPAECSRVVRQHIGAGADWVKVYGDYSHRFRAAQTAPIAGNRPHLLWKKDEWDALVSTAHTAGVKVAVHANTAEAALAAINAGANSLEHGYGYNEEVFAKLRGGRVVWNPTLSVFNLEPDSPKWASLQAAFQLALKENAKVSHNPMSGIPIAVGGDTGPFAHGTNAGELKLMHSLGMPAVRVLQSATLVGWRCVRSMDWDTQWGEQRLSTQMKEAAPMGDNEVPFGYIARGFAADIIASSGDLLGNDEQGFDDAVSPEKVVFVMKAGKVYKSDGRPVV</sequence>
<protein>
    <recommendedName>
        <fullName evidence="1">Amidohydrolase-related domain-containing protein</fullName>
    </recommendedName>
</protein>
<dbReference type="EMBL" id="LN679105">
    <property type="protein sequence ID" value="CEL61923.1"/>
    <property type="molecule type" value="Genomic_DNA"/>
</dbReference>
<gene>
    <name evidence="2" type="ORF">RSOLAG1IB_04673</name>
</gene>
<dbReference type="Gene3D" id="3.20.20.140">
    <property type="entry name" value="Metal-dependent hydrolases"/>
    <property type="match status" value="1"/>
</dbReference>